<keyword evidence="4" id="KW-1185">Reference proteome</keyword>
<evidence type="ECO:0000313" key="2">
    <source>
        <dbReference type="EMBL" id="CAL1161457.1"/>
    </source>
</evidence>
<sequence length="223" mass="24723">VWDFTLVGRDERFTSPQWTEALGSIVQRHPLLTVCSSEKQSHQLLSSMMASIKAAGLHNLIFLHGTSLSDPGFCGGDWAEEHLLIPALSWAQERRMGAVLRSFSPTLTHRSDGETYHILGALSMKISSFLQQLASMEQLTLESPFWLSLEIVLGGDGWTAQLYAVYKSAQLGMAYPANRPLAAWLASWAEHVNFLTTWDPKSALDSKAFRLASVSDPWLIFGS</sequence>
<gene>
    <name evidence="1" type="ORF">C1SCF055_LOCUS33562</name>
</gene>
<evidence type="ECO:0000313" key="4">
    <source>
        <dbReference type="Proteomes" id="UP001152797"/>
    </source>
</evidence>
<dbReference type="EMBL" id="CAMXCT030004199">
    <property type="protein sequence ID" value="CAL4795394.1"/>
    <property type="molecule type" value="Genomic_DNA"/>
</dbReference>
<proteinExistence type="predicted"/>
<feature type="non-terminal residue" evidence="1">
    <location>
        <position position="223"/>
    </location>
</feature>
<dbReference type="EMBL" id="CAMXCT020004199">
    <property type="protein sequence ID" value="CAL1161457.1"/>
    <property type="molecule type" value="Genomic_DNA"/>
</dbReference>
<comment type="caution">
    <text evidence="1">The sequence shown here is derived from an EMBL/GenBank/DDBJ whole genome shotgun (WGS) entry which is preliminary data.</text>
</comment>
<dbReference type="EMBL" id="CAMXCT010004199">
    <property type="protein sequence ID" value="CAI4008082.1"/>
    <property type="molecule type" value="Genomic_DNA"/>
</dbReference>
<accession>A0A9P1GEU3</accession>
<reference evidence="1" key="1">
    <citation type="submission" date="2022-10" db="EMBL/GenBank/DDBJ databases">
        <authorList>
            <person name="Chen Y."/>
            <person name="Dougan E. K."/>
            <person name="Chan C."/>
            <person name="Rhodes N."/>
            <person name="Thang M."/>
        </authorList>
    </citation>
    <scope>NUCLEOTIDE SEQUENCE</scope>
</reference>
<organism evidence="1">
    <name type="scientific">Cladocopium goreaui</name>
    <dbReference type="NCBI Taxonomy" id="2562237"/>
    <lineage>
        <taxon>Eukaryota</taxon>
        <taxon>Sar</taxon>
        <taxon>Alveolata</taxon>
        <taxon>Dinophyceae</taxon>
        <taxon>Suessiales</taxon>
        <taxon>Symbiodiniaceae</taxon>
        <taxon>Cladocopium</taxon>
    </lineage>
</organism>
<evidence type="ECO:0000313" key="1">
    <source>
        <dbReference type="EMBL" id="CAI4008082.1"/>
    </source>
</evidence>
<dbReference type="AlphaFoldDB" id="A0A9P1GEU3"/>
<name>A0A9P1GEU3_9DINO</name>
<dbReference type="Proteomes" id="UP001152797">
    <property type="component" value="Unassembled WGS sequence"/>
</dbReference>
<evidence type="ECO:0000313" key="3">
    <source>
        <dbReference type="EMBL" id="CAL4795394.1"/>
    </source>
</evidence>
<reference evidence="2" key="2">
    <citation type="submission" date="2024-04" db="EMBL/GenBank/DDBJ databases">
        <authorList>
            <person name="Chen Y."/>
            <person name="Shah S."/>
            <person name="Dougan E. K."/>
            <person name="Thang M."/>
            <person name="Chan C."/>
        </authorList>
    </citation>
    <scope>NUCLEOTIDE SEQUENCE [LARGE SCALE GENOMIC DNA]</scope>
</reference>
<protein>
    <submittedName>
        <fullName evidence="3">Rho GTPase-activating protein gacGG</fullName>
    </submittedName>
</protein>